<evidence type="ECO:0000256" key="2">
    <source>
        <dbReference type="ARBA" id="ARBA00005722"/>
    </source>
</evidence>
<evidence type="ECO:0000256" key="6">
    <source>
        <dbReference type="SAM" id="SignalP"/>
    </source>
</evidence>
<dbReference type="AlphaFoldDB" id="A0A068SNK0"/>
<dbReference type="PANTHER" id="PTHR38776:SF1">
    <property type="entry name" value="MLTA-INTERACTING PROTEIN-RELATED"/>
    <property type="match status" value="1"/>
</dbReference>
<dbReference type="GO" id="GO:0009279">
    <property type="term" value="C:cell outer membrane"/>
    <property type="evidence" value="ECO:0007669"/>
    <property type="project" value="UniProtKB-SubCell"/>
</dbReference>
<organism evidence="7 8">
    <name type="scientific">Neorhizobium galegae bv. orientalis str. HAMBI 540</name>
    <dbReference type="NCBI Taxonomy" id="1028800"/>
    <lineage>
        <taxon>Bacteria</taxon>
        <taxon>Pseudomonadati</taxon>
        <taxon>Pseudomonadota</taxon>
        <taxon>Alphaproteobacteria</taxon>
        <taxon>Hyphomicrobiales</taxon>
        <taxon>Rhizobiaceae</taxon>
        <taxon>Rhizobium/Agrobacterium group</taxon>
        <taxon>Neorhizobium</taxon>
    </lineage>
</organism>
<evidence type="ECO:0000313" key="8">
    <source>
        <dbReference type="Proteomes" id="UP000028181"/>
    </source>
</evidence>
<evidence type="ECO:0000256" key="4">
    <source>
        <dbReference type="ARBA" id="ARBA00023136"/>
    </source>
</evidence>
<dbReference type="RefSeq" id="WP_038584177.1">
    <property type="nucleotide sequence ID" value="NZ_HG938353.1"/>
</dbReference>
<dbReference type="OrthoDB" id="5462484at2"/>
<dbReference type="PANTHER" id="PTHR38776">
    <property type="entry name" value="MLTA-INTERACTING PROTEIN-RELATED"/>
    <property type="match status" value="1"/>
</dbReference>
<dbReference type="KEGG" id="ngg:RG540_CH04890"/>
<comment type="similarity">
    <text evidence="2">Belongs to the MipA/OmpV family.</text>
</comment>
<feature type="chain" id="PRO_5001656028" evidence="6">
    <location>
        <begin position="25"/>
        <end position="269"/>
    </location>
</feature>
<reference evidence="8" key="1">
    <citation type="journal article" date="2014" name="BMC Genomics">
        <title>Genome sequencing of two Neorhizobium galegae strains reveals a noeT gene responsible for the unusual acetylation of the nodulation factors.</title>
        <authorList>
            <person name="Osterman J."/>
            <person name="Marsh J."/>
            <person name="Laine P.K."/>
            <person name="Zeng Z."/>
            <person name="Alatalo E."/>
            <person name="Sullivan J.T."/>
            <person name="Young J.P."/>
            <person name="Thomas-Oates J."/>
            <person name="Paulin L."/>
            <person name="Lindstrom K."/>
        </authorList>
    </citation>
    <scope>NUCLEOTIDE SEQUENCE [LARGE SCALE GENOMIC DNA]</scope>
    <source>
        <strain evidence="8">HAMBI 540</strain>
    </source>
</reference>
<gene>
    <name evidence="7" type="ORF">RG540_CH04890</name>
</gene>
<accession>A0A068SNK0</accession>
<evidence type="ECO:0000313" key="7">
    <source>
        <dbReference type="EMBL" id="CDN46680.1"/>
    </source>
</evidence>
<comment type="subcellular location">
    <subcellularLocation>
        <location evidence="1">Cell outer membrane</location>
    </subcellularLocation>
</comment>
<feature type="signal peptide" evidence="6">
    <location>
        <begin position="1"/>
        <end position="24"/>
    </location>
</feature>
<dbReference type="InterPro" id="IPR010583">
    <property type="entry name" value="MipA"/>
</dbReference>
<keyword evidence="3 6" id="KW-0732">Signal</keyword>
<dbReference type="Proteomes" id="UP000028181">
    <property type="component" value="Chromosome I"/>
</dbReference>
<name>A0A068SNK0_NEOGA</name>
<keyword evidence="5" id="KW-0998">Cell outer membrane</keyword>
<evidence type="ECO:0000256" key="3">
    <source>
        <dbReference type="ARBA" id="ARBA00022729"/>
    </source>
</evidence>
<evidence type="ECO:0000256" key="1">
    <source>
        <dbReference type="ARBA" id="ARBA00004442"/>
    </source>
</evidence>
<dbReference type="Pfam" id="PF06629">
    <property type="entry name" value="MipA"/>
    <property type="match status" value="1"/>
</dbReference>
<evidence type="ECO:0000256" key="5">
    <source>
        <dbReference type="ARBA" id="ARBA00023237"/>
    </source>
</evidence>
<dbReference type="GeneID" id="24258392"/>
<protein>
    <submittedName>
        <fullName evidence="7">MltA-interacting MipA family protein</fullName>
    </submittedName>
</protein>
<keyword evidence="8" id="KW-1185">Reference proteome</keyword>
<dbReference type="HOGENOM" id="CLU_062990_2_1_5"/>
<sequence>MSLPVRAAFFLSIFSIVSSGSAEAQEGFWSGDWYLTLGGAGFVAPKFEGDNGRSLQFSPIISLGRQNAKQARFSSRNDNISFALIDQGSIRAGVAAKLIMPRDDDTSDDLKGLKNVKLGGEVGGFIDIYPTDWIRARAEVRQGIRSHDGVVADVSVDAFTDLQPDLRLSGGPRATWASNGYNDAYYKVTPSQSAASGLSAYDPGGGLHSVGVGAALTWKATEKLELTSFAEYKRLTGDVADSSLVRERGSKNQLMFGVSASYKFGFSLP</sequence>
<proteinExistence type="inferred from homology"/>
<dbReference type="EMBL" id="HG938353">
    <property type="protein sequence ID" value="CDN46680.1"/>
    <property type="molecule type" value="Genomic_DNA"/>
</dbReference>
<dbReference type="eggNOG" id="COG3713">
    <property type="taxonomic scope" value="Bacteria"/>
</dbReference>
<keyword evidence="4" id="KW-0472">Membrane</keyword>
<dbReference type="PATRIC" id="fig|1028800.3.peg.487"/>